<reference evidence="10" key="3">
    <citation type="submission" date="2025-08" db="UniProtKB">
        <authorList>
            <consortium name="Ensembl"/>
        </authorList>
    </citation>
    <scope>IDENTIFICATION</scope>
</reference>
<dbReference type="OMA" id="WLLNNNR"/>
<evidence type="ECO:0000256" key="7">
    <source>
        <dbReference type="ARBA" id="ARBA00031537"/>
    </source>
</evidence>
<reference evidence="11" key="1">
    <citation type="submission" date="2011-10" db="EMBL/GenBank/DDBJ databases">
        <authorList>
            <consortium name="Soft-shell Turtle Genome Consortium"/>
        </authorList>
    </citation>
    <scope>NUCLEOTIDE SEQUENCE [LARGE SCALE GENOMIC DNA]</scope>
    <source>
        <strain evidence="11">Daiwa-1</strain>
    </source>
</reference>
<name>K7FCV1_PELSI</name>
<dbReference type="GO" id="GO:0005179">
    <property type="term" value="F:hormone activity"/>
    <property type="evidence" value="ECO:0007669"/>
    <property type="project" value="UniProtKB-KW"/>
</dbReference>
<feature type="chain" id="PRO_5003901580" description="Gastric inhibitory polypeptide" evidence="8">
    <location>
        <begin position="20"/>
        <end position="118"/>
    </location>
</feature>
<dbReference type="GO" id="GO:0042304">
    <property type="term" value="P:regulation of fatty acid biosynthetic process"/>
    <property type="evidence" value="ECO:0007669"/>
    <property type="project" value="InterPro"/>
</dbReference>
<dbReference type="SMART" id="SM00070">
    <property type="entry name" value="GLUCA"/>
    <property type="match status" value="1"/>
</dbReference>
<reference evidence="10" key="4">
    <citation type="submission" date="2025-09" db="UniProtKB">
        <authorList>
            <consortium name="Ensembl"/>
        </authorList>
    </citation>
    <scope>IDENTIFICATION</scope>
</reference>
<dbReference type="HOGENOM" id="CLU_146422_0_0_1"/>
<dbReference type="EMBL" id="AGCU01067906">
    <property type="status" value="NOT_ANNOTATED_CDS"/>
    <property type="molecule type" value="Genomic_DNA"/>
</dbReference>
<evidence type="ECO:0000259" key="9">
    <source>
        <dbReference type="SMART" id="SM00070"/>
    </source>
</evidence>
<dbReference type="GO" id="GO:0005615">
    <property type="term" value="C:extracellular space"/>
    <property type="evidence" value="ECO:0007669"/>
    <property type="project" value="TreeGrafter"/>
</dbReference>
<dbReference type="GO" id="GO:0042594">
    <property type="term" value="P:response to starvation"/>
    <property type="evidence" value="ECO:0007669"/>
    <property type="project" value="TreeGrafter"/>
</dbReference>
<organism evidence="10 11">
    <name type="scientific">Pelodiscus sinensis</name>
    <name type="common">Chinese softshell turtle</name>
    <name type="synonym">Trionyx sinensis</name>
    <dbReference type="NCBI Taxonomy" id="13735"/>
    <lineage>
        <taxon>Eukaryota</taxon>
        <taxon>Metazoa</taxon>
        <taxon>Chordata</taxon>
        <taxon>Craniata</taxon>
        <taxon>Vertebrata</taxon>
        <taxon>Euteleostomi</taxon>
        <taxon>Archelosauria</taxon>
        <taxon>Testudinata</taxon>
        <taxon>Testudines</taxon>
        <taxon>Cryptodira</taxon>
        <taxon>Trionychia</taxon>
        <taxon>Trionychidae</taxon>
        <taxon>Pelodiscus</taxon>
    </lineage>
</organism>
<reference evidence="11" key="2">
    <citation type="journal article" date="2013" name="Nat. Genet.">
        <title>The draft genomes of soft-shell turtle and green sea turtle yield insights into the development and evolution of the turtle-specific body plan.</title>
        <authorList>
            <person name="Wang Z."/>
            <person name="Pascual-Anaya J."/>
            <person name="Zadissa A."/>
            <person name="Li W."/>
            <person name="Niimura Y."/>
            <person name="Huang Z."/>
            <person name="Li C."/>
            <person name="White S."/>
            <person name="Xiong Z."/>
            <person name="Fang D."/>
            <person name="Wang B."/>
            <person name="Ming Y."/>
            <person name="Chen Y."/>
            <person name="Zheng Y."/>
            <person name="Kuraku S."/>
            <person name="Pignatelli M."/>
            <person name="Herrero J."/>
            <person name="Beal K."/>
            <person name="Nozawa M."/>
            <person name="Li Q."/>
            <person name="Wang J."/>
            <person name="Zhang H."/>
            <person name="Yu L."/>
            <person name="Shigenobu S."/>
            <person name="Wang J."/>
            <person name="Liu J."/>
            <person name="Flicek P."/>
            <person name="Searle S."/>
            <person name="Wang J."/>
            <person name="Kuratani S."/>
            <person name="Yin Y."/>
            <person name="Aken B."/>
            <person name="Zhang G."/>
            <person name="Irie N."/>
        </authorList>
    </citation>
    <scope>NUCLEOTIDE SEQUENCE [LARGE SCALE GENOMIC DNA]</scope>
    <source>
        <strain evidence="11">Daiwa-1</strain>
    </source>
</reference>
<accession>K7FCV1</accession>
<feature type="signal peptide" evidence="8">
    <location>
        <begin position="1"/>
        <end position="19"/>
    </location>
</feature>
<evidence type="ECO:0000256" key="4">
    <source>
        <dbReference type="ARBA" id="ARBA00013490"/>
    </source>
</evidence>
<dbReference type="GO" id="GO:0007613">
    <property type="term" value="P:memory"/>
    <property type="evidence" value="ECO:0007669"/>
    <property type="project" value="Ensembl"/>
</dbReference>
<keyword evidence="11" id="KW-1185">Reference proteome</keyword>
<keyword evidence="8" id="KW-0732">Signal</keyword>
<dbReference type="GO" id="GO:0009749">
    <property type="term" value="P:response to glucose"/>
    <property type="evidence" value="ECO:0007669"/>
    <property type="project" value="InterPro"/>
</dbReference>
<dbReference type="GeneTree" id="ENSGT00390000005121"/>
<comment type="subcellular location">
    <subcellularLocation>
        <location evidence="2">Secreted</location>
    </subcellularLocation>
</comment>
<dbReference type="Proteomes" id="UP000007267">
    <property type="component" value="Unassembled WGS sequence"/>
</dbReference>
<dbReference type="GO" id="GO:0008344">
    <property type="term" value="P:adult locomotory behavior"/>
    <property type="evidence" value="ECO:0007669"/>
    <property type="project" value="Ensembl"/>
</dbReference>
<dbReference type="GO" id="GO:0031018">
    <property type="term" value="P:endocrine pancreas development"/>
    <property type="evidence" value="ECO:0007669"/>
    <property type="project" value="Ensembl"/>
</dbReference>
<evidence type="ECO:0000256" key="6">
    <source>
        <dbReference type="ARBA" id="ARBA00022702"/>
    </source>
</evidence>
<dbReference type="AlphaFoldDB" id="K7FCV1"/>
<dbReference type="InterPro" id="IPR039078">
    <property type="entry name" value="GIP"/>
</dbReference>
<comment type="function">
    <text evidence="1">Potent stimulator of insulin secretion and relatively poor inhibitor of gastric acid secretion.</text>
</comment>
<dbReference type="Pfam" id="PF00123">
    <property type="entry name" value="Hormone_2"/>
    <property type="match status" value="1"/>
</dbReference>
<keyword evidence="5" id="KW-0964">Secreted</keyword>
<dbReference type="GO" id="GO:0032024">
    <property type="term" value="P:positive regulation of insulin secretion"/>
    <property type="evidence" value="ECO:0007669"/>
    <property type="project" value="Ensembl"/>
</dbReference>
<comment type="similarity">
    <text evidence="3">Belongs to the glucagon family.</text>
</comment>
<dbReference type="eggNOG" id="ENOG502S7ZH">
    <property type="taxonomic scope" value="Eukaryota"/>
</dbReference>
<dbReference type="GO" id="GO:0031769">
    <property type="term" value="F:glucagon receptor binding"/>
    <property type="evidence" value="ECO:0007669"/>
    <property type="project" value="TreeGrafter"/>
</dbReference>
<dbReference type="PANTHER" id="PTHR15211">
    <property type="entry name" value="GLUCOSE-DEPENDENT INSULINOTROPIC POLYPEPTIDE"/>
    <property type="match status" value="1"/>
</dbReference>
<feature type="domain" description="Glucagon / GIP / secretin / VIP family" evidence="9">
    <location>
        <begin position="40"/>
        <end position="66"/>
    </location>
</feature>
<dbReference type="PANTHER" id="PTHR15211:SF0">
    <property type="entry name" value="GASTRIC INHIBITORY POLYPEPTIDE"/>
    <property type="match status" value="1"/>
</dbReference>
<dbReference type="GO" id="GO:0035640">
    <property type="term" value="P:exploration behavior"/>
    <property type="evidence" value="ECO:0007669"/>
    <property type="project" value="Ensembl"/>
</dbReference>
<dbReference type="Gene3D" id="6.10.250.590">
    <property type="match status" value="1"/>
</dbReference>
<dbReference type="GO" id="GO:0019233">
    <property type="term" value="P:sensory perception of pain"/>
    <property type="evidence" value="ECO:0007669"/>
    <property type="project" value="Ensembl"/>
</dbReference>
<dbReference type="InterPro" id="IPR000532">
    <property type="entry name" value="Glucagon_GIP_secretin_VIP"/>
</dbReference>
<keyword evidence="6" id="KW-0372">Hormone</keyword>
<evidence type="ECO:0000256" key="1">
    <source>
        <dbReference type="ARBA" id="ARBA00002766"/>
    </source>
</evidence>
<dbReference type="EMBL" id="AGCU01067905">
    <property type="status" value="NOT_ANNOTATED_CDS"/>
    <property type="molecule type" value="Genomic_DNA"/>
</dbReference>
<evidence type="ECO:0000313" key="10">
    <source>
        <dbReference type="Ensembl" id="ENSPSIP00000005861.1"/>
    </source>
</evidence>
<evidence type="ECO:0000256" key="5">
    <source>
        <dbReference type="ARBA" id="ARBA00022525"/>
    </source>
</evidence>
<evidence type="ECO:0000256" key="2">
    <source>
        <dbReference type="ARBA" id="ARBA00004613"/>
    </source>
</evidence>
<proteinExistence type="inferred from homology"/>
<evidence type="ECO:0000256" key="8">
    <source>
        <dbReference type="SAM" id="SignalP"/>
    </source>
</evidence>
<dbReference type="GO" id="GO:0007189">
    <property type="term" value="P:adenylate cyclase-activating G protein-coupled receptor signaling pathway"/>
    <property type="evidence" value="ECO:0007669"/>
    <property type="project" value="Ensembl"/>
</dbReference>
<evidence type="ECO:0000313" key="11">
    <source>
        <dbReference type="Proteomes" id="UP000007267"/>
    </source>
</evidence>
<dbReference type="Ensembl" id="ENSPSIT00000005896.1">
    <property type="protein sequence ID" value="ENSPSIP00000005861.1"/>
    <property type="gene ID" value="ENSPSIG00000005451.1"/>
</dbReference>
<protein>
    <recommendedName>
        <fullName evidence="4">Gastric inhibitory polypeptide</fullName>
    </recommendedName>
    <alternativeName>
        <fullName evidence="7">Glucose-dependent insulinotropic polypeptide</fullName>
    </alternativeName>
</protein>
<sequence>MKSLKVLPLLLASLSLVLTEENSLSANPKSPSPRAFQRRYSEAILASDYSRTMDNMLKKNFVEWLLARREKKSENDIDPSKREADPQMLAVGGQGLDLASQGAKDFFVWLLNNNRKQR</sequence>
<evidence type="ECO:0000256" key="3">
    <source>
        <dbReference type="ARBA" id="ARBA00008369"/>
    </source>
</evidence>
<dbReference type="EMBL" id="AGCU01067907">
    <property type="status" value="NOT_ANNOTATED_CDS"/>
    <property type="molecule type" value="Genomic_DNA"/>
</dbReference>